<proteinExistence type="predicted"/>
<protein>
    <recommendedName>
        <fullName evidence="1">Protein CotJB domain-containing protein</fullName>
    </recommendedName>
</protein>
<sequence length="179" mass="20680">MQTILWKERWLQMSNYMMRNHPAQMQRSCTQGCQQRTASPAPDSCQMPRRMEERRQTSGTAMENCRMTAGAGTENCRMDGGNRRRTSFETMNQTQLLDCINEVSFAVSDILLYLDTHPDDCAALSYSREMIAARREAMAVYARRFAPLTIDSTNDADSCRWEWVMQPWPWEPAMKGGCR</sequence>
<gene>
    <name evidence="2" type="ORF">BRYFOR_08815</name>
</gene>
<dbReference type="EMBL" id="ACCL02000020">
    <property type="protein sequence ID" value="EET59293.1"/>
    <property type="molecule type" value="Genomic_DNA"/>
</dbReference>
<evidence type="ECO:0000259" key="1">
    <source>
        <dbReference type="Pfam" id="PF12652"/>
    </source>
</evidence>
<accession>C6LJH9</accession>
<dbReference type="STRING" id="168384.SAMN05660368_03146"/>
<feature type="domain" description="Protein CotJB" evidence="1">
    <location>
        <begin position="95"/>
        <end position="171"/>
    </location>
</feature>
<keyword evidence="3" id="KW-1185">Reference proteome</keyword>
<evidence type="ECO:0000313" key="3">
    <source>
        <dbReference type="Proteomes" id="UP000005561"/>
    </source>
</evidence>
<dbReference type="InterPro" id="IPR024207">
    <property type="entry name" value="CotJB_dom"/>
</dbReference>
<name>C6LJH9_9FIRM</name>
<organism evidence="2 3">
    <name type="scientific">Marvinbryantia formatexigens DSM 14469</name>
    <dbReference type="NCBI Taxonomy" id="478749"/>
    <lineage>
        <taxon>Bacteria</taxon>
        <taxon>Bacillati</taxon>
        <taxon>Bacillota</taxon>
        <taxon>Clostridia</taxon>
        <taxon>Lachnospirales</taxon>
        <taxon>Lachnospiraceae</taxon>
        <taxon>Marvinbryantia</taxon>
    </lineage>
</organism>
<dbReference type="Pfam" id="PF12652">
    <property type="entry name" value="CotJB"/>
    <property type="match status" value="1"/>
</dbReference>
<dbReference type="Proteomes" id="UP000005561">
    <property type="component" value="Unassembled WGS sequence"/>
</dbReference>
<comment type="caution">
    <text evidence="2">The sequence shown here is derived from an EMBL/GenBank/DDBJ whole genome shotgun (WGS) entry which is preliminary data.</text>
</comment>
<dbReference type="AlphaFoldDB" id="C6LJH9"/>
<reference evidence="2" key="1">
    <citation type="submission" date="2009-07" db="EMBL/GenBank/DDBJ databases">
        <authorList>
            <person name="Weinstock G."/>
            <person name="Sodergren E."/>
            <person name="Clifton S."/>
            <person name="Fulton L."/>
            <person name="Fulton B."/>
            <person name="Courtney L."/>
            <person name="Fronick C."/>
            <person name="Harrison M."/>
            <person name="Strong C."/>
            <person name="Farmer C."/>
            <person name="Delahaunty K."/>
            <person name="Markovic C."/>
            <person name="Hall O."/>
            <person name="Minx P."/>
            <person name="Tomlinson C."/>
            <person name="Mitreva M."/>
            <person name="Nelson J."/>
            <person name="Hou S."/>
            <person name="Wollam A."/>
            <person name="Pepin K.H."/>
            <person name="Johnson M."/>
            <person name="Bhonagiri V."/>
            <person name="Nash W.E."/>
            <person name="Warren W."/>
            <person name="Chinwalla A."/>
            <person name="Mardis E.R."/>
            <person name="Wilson R.K."/>
        </authorList>
    </citation>
    <scope>NUCLEOTIDE SEQUENCE [LARGE SCALE GENOMIC DNA]</scope>
    <source>
        <strain evidence="2">DSM 14469</strain>
    </source>
</reference>
<evidence type="ECO:0000313" key="2">
    <source>
        <dbReference type="EMBL" id="EET59293.1"/>
    </source>
</evidence>